<dbReference type="EMBL" id="JAKNCJ010000002">
    <property type="protein sequence ID" value="MCL6422830.1"/>
    <property type="molecule type" value="Genomic_DNA"/>
</dbReference>
<dbReference type="Proteomes" id="UP001203761">
    <property type="component" value="Unassembled WGS sequence"/>
</dbReference>
<proteinExistence type="inferred from homology"/>
<dbReference type="Gene3D" id="2.130.10.10">
    <property type="entry name" value="YVTN repeat-like/Quinoprotein amine dehydrogenase"/>
    <property type="match status" value="1"/>
</dbReference>
<name>A0ABT0R1M4_9MICO</name>
<accession>A0ABT0R1M4</accession>
<comment type="similarity">
    <text evidence="1">Belongs to the cycloisomerase 2 family.</text>
</comment>
<dbReference type="PANTHER" id="PTHR30344">
    <property type="entry name" value="6-PHOSPHOGLUCONOLACTONASE-RELATED"/>
    <property type="match status" value="1"/>
</dbReference>
<dbReference type="PANTHER" id="PTHR30344:SF1">
    <property type="entry name" value="6-PHOSPHOGLUCONOLACTONASE"/>
    <property type="match status" value="1"/>
</dbReference>
<evidence type="ECO:0000256" key="2">
    <source>
        <dbReference type="SAM" id="MobiDB-lite"/>
    </source>
</evidence>
<evidence type="ECO:0000256" key="1">
    <source>
        <dbReference type="ARBA" id="ARBA00005564"/>
    </source>
</evidence>
<dbReference type="InterPro" id="IPR050282">
    <property type="entry name" value="Cycloisomerase_2"/>
</dbReference>
<dbReference type="InterPro" id="IPR019405">
    <property type="entry name" value="Lactonase_7-beta_prop"/>
</dbReference>
<organism evidence="3 4">
    <name type="scientific">Brachybacterium equifaecis</name>
    <dbReference type="NCBI Taxonomy" id="2910770"/>
    <lineage>
        <taxon>Bacteria</taxon>
        <taxon>Bacillati</taxon>
        <taxon>Actinomycetota</taxon>
        <taxon>Actinomycetes</taxon>
        <taxon>Micrococcales</taxon>
        <taxon>Dermabacteraceae</taxon>
        <taxon>Brachybacterium</taxon>
    </lineage>
</organism>
<dbReference type="RefSeq" id="WP_249736944.1">
    <property type="nucleotide sequence ID" value="NZ_JAKNCJ010000002.1"/>
</dbReference>
<comment type="caution">
    <text evidence="3">The sequence shown here is derived from an EMBL/GenBank/DDBJ whole genome shotgun (WGS) entry which is preliminary data.</text>
</comment>
<dbReference type="Pfam" id="PF10282">
    <property type="entry name" value="Lactonase"/>
    <property type="match status" value="1"/>
</dbReference>
<dbReference type="InterPro" id="IPR015943">
    <property type="entry name" value="WD40/YVTN_repeat-like_dom_sf"/>
</dbReference>
<evidence type="ECO:0000313" key="3">
    <source>
        <dbReference type="EMBL" id="MCL6422830.1"/>
    </source>
</evidence>
<reference evidence="3" key="1">
    <citation type="submission" date="2022-02" db="EMBL/GenBank/DDBJ databases">
        <authorList>
            <person name="Lee M."/>
            <person name="Kim S.-J."/>
            <person name="Jung M.-Y."/>
        </authorList>
    </citation>
    <scope>NUCLEOTIDE SEQUENCE</scope>
    <source>
        <strain evidence="3">JHP9</strain>
    </source>
</reference>
<dbReference type="SUPFAM" id="SSF51004">
    <property type="entry name" value="C-terminal (heme d1) domain of cytochrome cd1-nitrite reductase"/>
    <property type="match status" value="1"/>
</dbReference>
<keyword evidence="4" id="KW-1185">Reference proteome</keyword>
<evidence type="ECO:0000313" key="4">
    <source>
        <dbReference type="Proteomes" id="UP001203761"/>
    </source>
</evidence>
<gene>
    <name evidence="3" type="ORF">Bequi_05425</name>
</gene>
<dbReference type="InterPro" id="IPR011048">
    <property type="entry name" value="Haem_d1_sf"/>
</dbReference>
<feature type="region of interest" description="Disordered" evidence="2">
    <location>
        <begin position="25"/>
        <end position="44"/>
    </location>
</feature>
<sequence>MTAAPARILATGCYSVSGSGDGQGVEILSWTPPQPGQPSGEAGSAEVLARAELADPSFVLWHPSGALLYAVTETSPTRVVALRLGAEARSLEAVGELELKGSGGCHLAFGPDADTLLVAEYGSGHVESVRLDAEGIPVEVVDVIDHHDFAEGREAHPHQIVLLPGTALIAVPDLGLDRVVVYRQGTGGHLDMEGEIAFRSGTGPRHLAADHESYELHIAAERSGEIVTALRRRAEEDSGAGQWAPSVQETPAWSAASAVAGSEQGEMPNPVSHIALSEDEHLVLLANRGPSTLAAFDRGGQTPQRVSEIEVGAHPRHLAILGDDILVAAQEAGRIDQIRWTGRELAVAGAPIPSASVSCIAPRPTARPVPAAAPGRN</sequence>
<protein>
    <submittedName>
        <fullName evidence="3">Lactonase family protein</fullName>
    </submittedName>
</protein>